<dbReference type="Pfam" id="PF21725">
    <property type="entry name" value="T7SS_signal"/>
    <property type="match status" value="1"/>
</dbReference>
<keyword evidence="5" id="KW-1185">Reference proteome</keyword>
<accession>A0ABW2Y3B4</accession>
<feature type="domain" description="Putative T7SS secretion signal" evidence="3">
    <location>
        <begin position="23"/>
        <end position="182"/>
    </location>
</feature>
<feature type="region of interest" description="Disordered" evidence="2">
    <location>
        <begin position="1"/>
        <end position="25"/>
    </location>
</feature>
<evidence type="ECO:0000259" key="3">
    <source>
        <dbReference type="Pfam" id="PF21725"/>
    </source>
</evidence>
<evidence type="ECO:0000313" key="5">
    <source>
        <dbReference type="Proteomes" id="UP001597036"/>
    </source>
</evidence>
<dbReference type="Gene3D" id="1.20.120.330">
    <property type="entry name" value="Nucleotidyltransferases domain 2"/>
    <property type="match status" value="1"/>
</dbReference>
<reference evidence="5" key="1">
    <citation type="journal article" date="2019" name="Int. J. Syst. Evol. Microbiol.">
        <title>The Global Catalogue of Microorganisms (GCM) 10K type strain sequencing project: providing services to taxonomists for standard genome sequencing and annotation.</title>
        <authorList>
            <consortium name="The Broad Institute Genomics Platform"/>
            <consortium name="The Broad Institute Genome Sequencing Center for Infectious Disease"/>
            <person name="Wu L."/>
            <person name="Ma J."/>
        </authorList>
    </citation>
    <scope>NUCLEOTIDE SEQUENCE [LARGE SCALE GENOMIC DNA]</scope>
    <source>
        <strain evidence="5">CCM 8604</strain>
    </source>
</reference>
<dbReference type="Proteomes" id="UP001597036">
    <property type="component" value="Unassembled WGS sequence"/>
</dbReference>
<evidence type="ECO:0000256" key="1">
    <source>
        <dbReference type="SAM" id="Coils"/>
    </source>
</evidence>
<organism evidence="4 5">
    <name type="scientific">Alloscardovia venturai</name>
    <dbReference type="NCBI Taxonomy" id="1769421"/>
    <lineage>
        <taxon>Bacteria</taxon>
        <taxon>Bacillati</taxon>
        <taxon>Actinomycetota</taxon>
        <taxon>Actinomycetes</taxon>
        <taxon>Bifidobacteriales</taxon>
        <taxon>Bifidobacteriaceae</taxon>
        <taxon>Alloscardovia</taxon>
    </lineage>
</organism>
<protein>
    <submittedName>
        <fullName evidence="4">T7SS-secreted protein</fullName>
    </submittedName>
</protein>
<name>A0ABW2Y3B4_9BIFI</name>
<feature type="coiled-coil region" evidence="1">
    <location>
        <begin position="154"/>
        <end position="195"/>
    </location>
</feature>
<keyword evidence="1" id="KW-0175">Coiled coil</keyword>
<dbReference type="EMBL" id="JBHTHQ010000016">
    <property type="protein sequence ID" value="MFD0704760.1"/>
    <property type="molecule type" value="Genomic_DNA"/>
</dbReference>
<evidence type="ECO:0000313" key="4">
    <source>
        <dbReference type="EMBL" id="MFD0704760.1"/>
    </source>
</evidence>
<gene>
    <name evidence="4" type="ORF">ACFQY8_03230</name>
</gene>
<proteinExistence type="predicted"/>
<dbReference type="RefSeq" id="WP_377938475.1">
    <property type="nucleotide sequence ID" value="NZ_JBHTHQ010000016.1"/>
</dbReference>
<comment type="caution">
    <text evidence="4">The sequence shown here is derived from an EMBL/GenBank/DDBJ whole genome shotgun (WGS) entry which is preliminary data.</text>
</comment>
<dbReference type="InterPro" id="IPR049082">
    <property type="entry name" value="T7SS_signal"/>
</dbReference>
<sequence length="515" mass="54602">MAGRPSDSDWITYGDQIGDPTPGKPDDIEQFGQSLQSKSKILVEMGEYMSSIENSAKNSALKGKAATELAKSFNGLPAKLGKLGTNTQSAGKSLCAWASGVKSMQKTADKALEDAKKAAASVKSAQDAVSSASSSLRVEQAKNFFDLGGSDEKVNSARQKFNNAESTLNAAQDALKTAKKTIADTKDEYDTEARKIAGKIQQFQEDAGIKLTVWQKIKYSQTWKNIVKVGKVVGTVAAVASLFIPGANLVVAGGLLLSSTIALGDTMLDYANGDADAGDVFLAAASFGLDLLGMGAAVGSCKSVLKGAEAAGELSKGTRLKAALGMKNSESVTSVMKNTVMEKGGKAVDTVRKQYSNLSNDINTFRTVKNETGSILKGTWATAKGQGARALEDAGKKFSDIKNDIRGIHNASSTYEKANAVYKTTSDLKDVVDMSSKPNEVRDSVRDFQYHNIYENTGTTLKTVSGSMVKKVLPQGIDGVSDMMTDSANNQLDGFIDKATKNVNNDFTPAPHHIY</sequence>
<evidence type="ECO:0000256" key="2">
    <source>
        <dbReference type="SAM" id="MobiDB-lite"/>
    </source>
</evidence>